<reference evidence="1 2" key="1">
    <citation type="journal article" date="2010" name="Stand. Genomic Sci.">
        <title>Complete genome sequence of Spirochaeta smaragdinae type strain (SEBR 4228).</title>
        <authorList>
            <person name="Mavromatis K."/>
            <person name="Yasawong M."/>
            <person name="Chertkov O."/>
            <person name="Lapidus A."/>
            <person name="Lucas S."/>
            <person name="Nolan M."/>
            <person name="Del Rio T.G."/>
            <person name="Tice H."/>
            <person name="Cheng J.F."/>
            <person name="Pitluck S."/>
            <person name="Liolios K."/>
            <person name="Ivanova N."/>
            <person name="Tapia R."/>
            <person name="Han C."/>
            <person name="Bruce D."/>
            <person name="Goodwin L."/>
            <person name="Pati A."/>
            <person name="Chen A."/>
            <person name="Palaniappan K."/>
            <person name="Land M."/>
            <person name="Hauser L."/>
            <person name="Chang Y.J."/>
            <person name="Jeffries C.D."/>
            <person name="Detter J.C."/>
            <person name="Rohde M."/>
            <person name="Brambilla E."/>
            <person name="Spring S."/>
            <person name="Goker M."/>
            <person name="Sikorski J."/>
            <person name="Woyke T."/>
            <person name="Bristow J."/>
            <person name="Eisen J.A."/>
            <person name="Markowitz V."/>
            <person name="Hugenholtz P."/>
            <person name="Klenk H.P."/>
            <person name="Kyrpides N.C."/>
        </authorList>
    </citation>
    <scope>NUCLEOTIDE SEQUENCE [LARGE SCALE GENOMIC DNA]</scope>
    <source>
        <strain evidence="2">DSM 11293 / JCM 15392 / SEBR 4228</strain>
    </source>
</reference>
<accession>E1R3I6</accession>
<organism evidence="1 2">
    <name type="scientific">Sediminispirochaeta smaragdinae (strain DSM 11293 / JCM 15392 / SEBR 4228)</name>
    <name type="common">Spirochaeta smaragdinae</name>
    <dbReference type="NCBI Taxonomy" id="573413"/>
    <lineage>
        <taxon>Bacteria</taxon>
        <taxon>Pseudomonadati</taxon>
        <taxon>Spirochaetota</taxon>
        <taxon>Spirochaetia</taxon>
        <taxon>Spirochaetales</taxon>
        <taxon>Spirochaetaceae</taxon>
        <taxon>Sediminispirochaeta</taxon>
    </lineage>
</organism>
<dbReference type="AlphaFoldDB" id="E1R3I6"/>
<dbReference type="EMBL" id="CP002116">
    <property type="protein sequence ID" value="ADK81617.1"/>
    <property type="molecule type" value="Genomic_DNA"/>
</dbReference>
<sequence length="225" mass="25991">MIKNWKVTAHLLSPLCGDAPFIDSLLEYELSMRLGMKHARKLTRNVSLSEIKRPPIPLAQRTICGHDVYCCSDPILGEVKAEWSDHQSKRFDTDLSALMLHPLHRKKLLTSSGPYKSRFVPLRIRLIDKICWFVRGDRKEINKLLKKIPSLGHLRNVGYGIIGGWEYEEQEEDNSIFAMHQGKKVLMKTMPIEAVKDWYGFRHSYGGAFPPYWHPDTFMEIAIPC</sequence>
<dbReference type="eggNOG" id="ENOG503498J">
    <property type="taxonomic scope" value="Bacteria"/>
</dbReference>
<dbReference type="KEGG" id="ssm:Spirs_2504"/>
<dbReference type="HOGENOM" id="CLU_1229254_0_0_12"/>
<keyword evidence="2" id="KW-1185">Reference proteome</keyword>
<dbReference type="OrthoDB" id="5142235at2"/>
<dbReference type="RefSeq" id="WP_013255079.1">
    <property type="nucleotide sequence ID" value="NC_014364.1"/>
</dbReference>
<evidence type="ECO:0000313" key="2">
    <source>
        <dbReference type="Proteomes" id="UP000002318"/>
    </source>
</evidence>
<proteinExistence type="predicted"/>
<gene>
    <name evidence="1" type="ordered locus">Spirs_2504</name>
</gene>
<evidence type="ECO:0000313" key="1">
    <source>
        <dbReference type="EMBL" id="ADK81617.1"/>
    </source>
</evidence>
<name>E1R3I6_SEDSS</name>
<dbReference type="Proteomes" id="UP000002318">
    <property type="component" value="Chromosome"/>
</dbReference>
<dbReference type="STRING" id="573413.Spirs_2504"/>
<protein>
    <submittedName>
        <fullName evidence="1">Uncharacterized protein</fullName>
    </submittedName>
</protein>